<dbReference type="Pfam" id="PF03534">
    <property type="entry name" value="SpvB"/>
    <property type="match status" value="1"/>
</dbReference>
<feature type="non-terminal residue" evidence="5">
    <location>
        <position position="807"/>
    </location>
</feature>
<dbReference type="GO" id="GO:0005737">
    <property type="term" value="C:cytoplasm"/>
    <property type="evidence" value="ECO:0007669"/>
    <property type="project" value="InterPro"/>
</dbReference>
<dbReference type="InterPro" id="IPR003284">
    <property type="entry name" value="Sal_SpvB"/>
</dbReference>
<reference evidence="6" key="1">
    <citation type="submission" date="2016-10" db="EMBL/GenBank/DDBJ databases">
        <authorList>
            <person name="Varghese N."/>
            <person name="Submissions S."/>
        </authorList>
    </citation>
    <scope>NUCLEOTIDE SEQUENCE [LARGE SCALE GENOMIC DNA]</scope>
    <source>
        <strain evidence="6">DSM 17465</strain>
    </source>
</reference>
<keyword evidence="3" id="KW-0732">Signal</keyword>
<dbReference type="Proteomes" id="UP000183371">
    <property type="component" value="Unassembled WGS sequence"/>
</dbReference>
<sequence length="807" mass="90855">MTKFACMVKSKQITQKLLLSILLSTGTFIYPTNVSALDESSSYKHVESRKIEKLSSKSGIFHKVVPIKVPTFRGLQPNIGFSYNSSLTRTNSSEDVLGVGWRLSGLTKITRSAKRHGLPQFNDTDEFLLDGQRLIACTDTEKESASCLAGGTHVTWNESYTRIKRLEAPNSWQVTNRDGTTFTFKPISSWQDSIPANEKEEKLSEVSQWLLASVRDTLGSSATYSYRCTDFSTCRINTISYGPNQVRFNWQLRPDVITYATGLSLGTIDNRLSNILVTTNNKILRAYNLKYLQSPSTNKSIISSIQEYGNDVILRNNEIIDGTTLPPYRFTYTGETPKLYSAKHNRYDRKRYDDYVAIFNYNDDKQLEAFYSHYVGHDDHYEYHYVGDTPLKNIDNLDFGHRSAINSSINIIAYRDTFDVERTVDIKYSKPIESNSNGQPSNTKLLRLNNPFGSSVQHSNGSIRFSLSAANYHSNKDDIGYVIGDFDGDGLDDTLGRTSNGYSEGRFTSSKTHMWKGAEGTTVADVNGDGLQEVIPVPNDGGVYLGVGTDHPPVARNLSIRISNGIDEFVEIAAVTRLWGKNLAVGDVNGDQIPDYLNFYDKTYYEDEGFKIHHIVGNDVATSPSFSLPNYSHNKDNTYIVTDLNGDGRGDIVVFRWFPDSSSKTYLKVFLNNGNYEFIQSHNFSRKGKSAAYVGDLDRDGLAEIILRDEDRGNVYDDERLYVTDMLPDMLISAIEPSGSKQSISYSLYKGEEDNWFPYPRNVVKTIYTLDGKGNSSTTHFAYSGGRWDFDNRRFAGFKKIITTLPK</sequence>
<organism evidence="5 6">
    <name type="scientific">Pseudovibrio denitrificans</name>
    <dbReference type="NCBI Taxonomy" id="258256"/>
    <lineage>
        <taxon>Bacteria</taxon>
        <taxon>Pseudomonadati</taxon>
        <taxon>Pseudomonadota</taxon>
        <taxon>Alphaproteobacteria</taxon>
        <taxon>Hyphomicrobiales</taxon>
        <taxon>Stappiaceae</taxon>
        <taxon>Pseudovibrio</taxon>
    </lineage>
</organism>
<comment type="subcellular location">
    <subcellularLocation>
        <location evidence="1">Secreted</location>
    </subcellularLocation>
</comment>
<dbReference type="Gene3D" id="2.130.10.130">
    <property type="entry name" value="Integrin alpha, N-terminal"/>
    <property type="match status" value="1"/>
</dbReference>
<dbReference type="InterPro" id="IPR013517">
    <property type="entry name" value="FG-GAP"/>
</dbReference>
<dbReference type="GO" id="GO:0005576">
    <property type="term" value="C:extracellular region"/>
    <property type="evidence" value="ECO:0007669"/>
    <property type="project" value="UniProtKB-SubCell"/>
</dbReference>
<protein>
    <submittedName>
        <fullName evidence="5">Repeat domain-containing protein</fullName>
    </submittedName>
</protein>
<evidence type="ECO:0000256" key="2">
    <source>
        <dbReference type="ARBA" id="ARBA00022525"/>
    </source>
</evidence>
<proteinExistence type="predicted"/>
<gene>
    <name evidence="5" type="ORF">SAMN05444141_1252</name>
</gene>
<evidence type="ECO:0000256" key="4">
    <source>
        <dbReference type="ARBA" id="ARBA00023026"/>
    </source>
</evidence>
<dbReference type="SUPFAM" id="SSF69318">
    <property type="entry name" value="Integrin alpha N-terminal domain"/>
    <property type="match status" value="1"/>
</dbReference>
<keyword evidence="2" id="KW-0964">Secreted</keyword>
<dbReference type="InterPro" id="IPR028994">
    <property type="entry name" value="Integrin_alpha_N"/>
</dbReference>
<dbReference type="Pfam" id="PF13517">
    <property type="entry name" value="FG-GAP_3"/>
    <property type="match status" value="1"/>
</dbReference>
<keyword evidence="4" id="KW-0843">Virulence</keyword>
<name>A0A1I7E0U7_9HYPH</name>
<keyword evidence="6" id="KW-1185">Reference proteome</keyword>
<evidence type="ECO:0000256" key="3">
    <source>
        <dbReference type="ARBA" id="ARBA00022729"/>
    </source>
</evidence>
<evidence type="ECO:0000313" key="6">
    <source>
        <dbReference type="Proteomes" id="UP000183371"/>
    </source>
</evidence>
<evidence type="ECO:0000313" key="5">
    <source>
        <dbReference type="EMBL" id="SFU17541.1"/>
    </source>
</evidence>
<accession>A0A1I7E0U7</accession>
<evidence type="ECO:0000256" key="1">
    <source>
        <dbReference type="ARBA" id="ARBA00004613"/>
    </source>
</evidence>
<dbReference type="RefSeq" id="WP_143111136.1">
    <property type="nucleotide sequence ID" value="NZ_FPBD01000025.1"/>
</dbReference>
<dbReference type="EMBL" id="FPBD01000025">
    <property type="protein sequence ID" value="SFU17541.1"/>
    <property type="molecule type" value="Genomic_DNA"/>
</dbReference>
<dbReference type="AlphaFoldDB" id="A0A1I7E0U7"/>